<dbReference type="EMBL" id="VAUV01000004">
    <property type="protein sequence ID" value="TLD71633.1"/>
    <property type="molecule type" value="Genomic_DNA"/>
</dbReference>
<dbReference type="AlphaFoldDB" id="A0A5R8KH37"/>
<accession>A0A5R8KH37</accession>
<evidence type="ECO:0000256" key="2">
    <source>
        <dbReference type="ARBA" id="ARBA00022679"/>
    </source>
</evidence>
<dbReference type="InterPro" id="IPR003788">
    <property type="entry name" value="NDUFAF7"/>
</dbReference>
<proteinExistence type="predicted"/>
<dbReference type="GO" id="GO:0035243">
    <property type="term" value="F:protein-arginine omega-N symmetric methyltransferase activity"/>
    <property type="evidence" value="ECO:0007669"/>
    <property type="project" value="TreeGrafter"/>
</dbReference>
<dbReference type="OrthoDB" id="9794208at2"/>
<sequence length="388" mass="43323">MANANMIGPEWLLERLRLSPDGRLPWVEVMDQALYAPGVGYYRRGVRRIGRSGDFYTSVSVGGLYGELLAVFSKGIWVEMECPTEFLVVEQGAHDGQLMRDFLEGARREDAEFFEVLRVVLVEPDGELRRAQQENIGDLAGDRVRWVEDWSEIRGQGLIFCNELLDAFAVHWLKRVGKGWRELWVEEEEKFGGGLVFVEGELSTQALAMEAALLEGDFAEGQLIEVNVAMVQWLREVSGSGFEGVMLVADYGLPERELLAAERMEGTLRRYMGHRSDGRVLEDLGECDLTSHVNFTRLASEGLALGWRVVEFVEQGRFLTRVASAKMGEPGFVASASWVRQFQMLTHPHHLGQSFHVLALAKGALGAEVCASLDSDAALRRLGLGDQM</sequence>
<gene>
    <name evidence="3" type="ORF">FEM03_05690</name>
</gene>
<dbReference type="InterPro" id="IPR029063">
    <property type="entry name" value="SAM-dependent_MTases_sf"/>
</dbReference>
<name>A0A5R8KH37_9BACT</name>
<dbReference type="Proteomes" id="UP000306196">
    <property type="component" value="Unassembled WGS sequence"/>
</dbReference>
<dbReference type="Gene3D" id="3.40.50.12710">
    <property type="match status" value="1"/>
</dbReference>
<dbReference type="PANTHER" id="PTHR12049:SF7">
    <property type="entry name" value="PROTEIN ARGININE METHYLTRANSFERASE NDUFAF7, MITOCHONDRIAL"/>
    <property type="match status" value="1"/>
</dbReference>
<reference evidence="3 4" key="1">
    <citation type="submission" date="2019-05" db="EMBL/GenBank/DDBJ databases">
        <title>Verrucobacter flavum gen. nov., sp. nov. a new member of the family Verrucomicrobiaceae.</title>
        <authorList>
            <person name="Szuroczki S."/>
            <person name="Abbaszade G."/>
            <person name="Szabo A."/>
            <person name="Felfoldi T."/>
            <person name="Schumann P."/>
            <person name="Boka K."/>
            <person name="Keki Z."/>
            <person name="Toumi M."/>
            <person name="Toth E."/>
        </authorList>
    </citation>
    <scope>NUCLEOTIDE SEQUENCE [LARGE SCALE GENOMIC DNA]</scope>
    <source>
        <strain evidence="3 4">MG-N-17</strain>
    </source>
</reference>
<dbReference type="PANTHER" id="PTHR12049">
    <property type="entry name" value="PROTEIN ARGININE METHYLTRANSFERASE NDUFAF7, MITOCHONDRIAL"/>
    <property type="match status" value="1"/>
</dbReference>
<keyword evidence="2" id="KW-0808">Transferase</keyword>
<evidence type="ECO:0000313" key="4">
    <source>
        <dbReference type="Proteomes" id="UP000306196"/>
    </source>
</evidence>
<evidence type="ECO:0000313" key="3">
    <source>
        <dbReference type="EMBL" id="TLD71633.1"/>
    </source>
</evidence>
<dbReference type="Pfam" id="PF02636">
    <property type="entry name" value="Methyltransf_28"/>
    <property type="match status" value="1"/>
</dbReference>
<comment type="caution">
    <text evidence="3">The sequence shown here is derived from an EMBL/GenBank/DDBJ whole genome shotgun (WGS) entry which is preliminary data.</text>
</comment>
<protein>
    <recommendedName>
        <fullName evidence="5">SAM-dependent methyltransferase</fullName>
    </recommendedName>
</protein>
<organism evidence="3 4">
    <name type="scientific">Phragmitibacter flavus</name>
    <dbReference type="NCBI Taxonomy" id="2576071"/>
    <lineage>
        <taxon>Bacteria</taxon>
        <taxon>Pseudomonadati</taxon>
        <taxon>Verrucomicrobiota</taxon>
        <taxon>Verrucomicrobiia</taxon>
        <taxon>Verrucomicrobiales</taxon>
        <taxon>Verrucomicrobiaceae</taxon>
        <taxon>Phragmitibacter</taxon>
    </lineage>
</organism>
<keyword evidence="1" id="KW-0489">Methyltransferase</keyword>
<dbReference type="GO" id="GO:0032259">
    <property type="term" value="P:methylation"/>
    <property type="evidence" value="ECO:0007669"/>
    <property type="project" value="UniProtKB-KW"/>
</dbReference>
<evidence type="ECO:0008006" key="5">
    <source>
        <dbReference type="Google" id="ProtNLM"/>
    </source>
</evidence>
<evidence type="ECO:0000256" key="1">
    <source>
        <dbReference type="ARBA" id="ARBA00022603"/>
    </source>
</evidence>
<dbReference type="InterPro" id="IPR038375">
    <property type="entry name" value="NDUFAF7_sf"/>
</dbReference>
<keyword evidence="4" id="KW-1185">Reference proteome</keyword>
<dbReference type="SUPFAM" id="SSF53335">
    <property type="entry name" value="S-adenosyl-L-methionine-dependent methyltransferases"/>
    <property type="match status" value="1"/>
</dbReference>